<feature type="signal peptide" evidence="5">
    <location>
        <begin position="1"/>
        <end position="34"/>
    </location>
</feature>
<keyword evidence="2" id="KW-0489">Methyltransferase</keyword>
<keyword evidence="5" id="KW-0732">Signal</keyword>
<feature type="region of interest" description="Disordered" evidence="4">
    <location>
        <begin position="143"/>
        <end position="162"/>
    </location>
</feature>
<dbReference type="InterPro" id="IPR029063">
    <property type="entry name" value="SAM-dependent_MTases_sf"/>
</dbReference>
<evidence type="ECO:0008006" key="7">
    <source>
        <dbReference type="Google" id="ProtNLM"/>
    </source>
</evidence>
<dbReference type="Gene3D" id="3.40.50.150">
    <property type="entry name" value="Vaccinia Virus protein VP39"/>
    <property type="match status" value="1"/>
</dbReference>
<evidence type="ECO:0000256" key="4">
    <source>
        <dbReference type="SAM" id="MobiDB-lite"/>
    </source>
</evidence>
<feature type="chain" id="PRO_5031109004" description="Methyltransferase type 11 domain-containing protein" evidence="5">
    <location>
        <begin position="35"/>
        <end position="350"/>
    </location>
</feature>
<gene>
    <name evidence="6" type="ORF">CDEB00056_LOCUS6163</name>
</gene>
<name>A0A7S3V6X4_9STRA</name>
<keyword evidence="3" id="KW-0808">Transferase</keyword>
<comment type="similarity">
    <text evidence="1">Belongs to the methyltransferase superfamily.</text>
</comment>
<dbReference type="AlphaFoldDB" id="A0A7S3V6X4"/>
<evidence type="ECO:0000313" key="6">
    <source>
        <dbReference type="EMBL" id="CAE0461322.1"/>
    </source>
</evidence>
<sequence length="350" mass="40113">MTMDEGHNRRWNCRKVFLNSIILCILLHVDKTHSFVVIPIIPKSTPSPSIQRHDFQYVYSACNTHIKSTDPDTDTNTDTTDTENAYEYDDSEAESQFGTKEYWDEMYQGYGDFSSEEYSWYFGFGTVKPYWMEYMPNALLPPKHRDSDDNANDDSDGMDNYTNMPKILTPGVGNDPTLLDLYQFGYKDITAFDYSRDAIERQRELLEYDSSDTGGALEDIKLYVMDARDLREQEIASASSASASENNDDDNEESSVSWTDYFDIIFEKGALDAIYLSGPEQGNVQLAVKELTRVIKPGGYFMSISGVVPEKVRREMFHADKGWEWIRDGSDDLKAGVFVWKRNEKSESEV</sequence>
<dbReference type="CDD" id="cd02440">
    <property type="entry name" value="AdoMet_MTases"/>
    <property type="match status" value="1"/>
</dbReference>
<evidence type="ECO:0000256" key="5">
    <source>
        <dbReference type="SAM" id="SignalP"/>
    </source>
</evidence>
<evidence type="ECO:0000256" key="3">
    <source>
        <dbReference type="ARBA" id="ARBA00022679"/>
    </source>
</evidence>
<dbReference type="GO" id="GO:0032259">
    <property type="term" value="P:methylation"/>
    <property type="evidence" value="ECO:0007669"/>
    <property type="project" value="UniProtKB-KW"/>
</dbReference>
<dbReference type="GO" id="GO:0008168">
    <property type="term" value="F:methyltransferase activity"/>
    <property type="evidence" value="ECO:0007669"/>
    <property type="project" value="UniProtKB-KW"/>
</dbReference>
<organism evidence="6">
    <name type="scientific">Chaetoceros debilis</name>
    <dbReference type="NCBI Taxonomy" id="122233"/>
    <lineage>
        <taxon>Eukaryota</taxon>
        <taxon>Sar</taxon>
        <taxon>Stramenopiles</taxon>
        <taxon>Ochrophyta</taxon>
        <taxon>Bacillariophyta</taxon>
        <taxon>Coscinodiscophyceae</taxon>
        <taxon>Chaetocerotophycidae</taxon>
        <taxon>Chaetocerotales</taxon>
        <taxon>Chaetocerotaceae</taxon>
        <taxon>Chaetoceros</taxon>
    </lineage>
</organism>
<reference evidence="6" key="1">
    <citation type="submission" date="2021-01" db="EMBL/GenBank/DDBJ databases">
        <authorList>
            <person name="Corre E."/>
            <person name="Pelletier E."/>
            <person name="Niang G."/>
            <person name="Scheremetjew M."/>
            <person name="Finn R."/>
            <person name="Kale V."/>
            <person name="Holt S."/>
            <person name="Cochrane G."/>
            <person name="Meng A."/>
            <person name="Brown T."/>
            <person name="Cohen L."/>
        </authorList>
    </citation>
    <scope>NUCLEOTIDE SEQUENCE</scope>
    <source>
        <strain evidence="6">MM31A-1</strain>
    </source>
</reference>
<feature type="region of interest" description="Disordered" evidence="4">
    <location>
        <begin position="235"/>
        <end position="254"/>
    </location>
</feature>
<evidence type="ECO:0000256" key="2">
    <source>
        <dbReference type="ARBA" id="ARBA00022603"/>
    </source>
</evidence>
<dbReference type="PANTHER" id="PTHR12176:SF80">
    <property type="entry name" value="EEF1A LYSINE METHYLTRANSFERASE 4"/>
    <property type="match status" value="1"/>
</dbReference>
<feature type="compositionally biased region" description="Low complexity" evidence="4">
    <location>
        <begin position="236"/>
        <end position="245"/>
    </location>
</feature>
<dbReference type="EMBL" id="HBIO01008109">
    <property type="protein sequence ID" value="CAE0461322.1"/>
    <property type="molecule type" value="Transcribed_RNA"/>
</dbReference>
<proteinExistence type="inferred from homology"/>
<dbReference type="SUPFAM" id="SSF53335">
    <property type="entry name" value="S-adenosyl-L-methionine-dependent methyltransferases"/>
    <property type="match status" value="1"/>
</dbReference>
<dbReference type="InterPro" id="IPR051419">
    <property type="entry name" value="Lys/N-term_MeTrsfase_sf"/>
</dbReference>
<protein>
    <recommendedName>
        <fullName evidence="7">Methyltransferase type 11 domain-containing protein</fullName>
    </recommendedName>
</protein>
<accession>A0A7S3V6X4</accession>
<dbReference type="PANTHER" id="PTHR12176">
    <property type="entry name" value="SAM-DEPENDENT METHYLTRANSFERASE SUPERFAMILY PROTEIN"/>
    <property type="match status" value="1"/>
</dbReference>
<evidence type="ECO:0000256" key="1">
    <source>
        <dbReference type="ARBA" id="ARBA00008361"/>
    </source>
</evidence>